<evidence type="ECO:0000256" key="14">
    <source>
        <dbReference type="ARBA" id="ARBA00049296"/>
    </source>
</evidence>
<dbReference type="Proteomes" id="UP001066276">
    <property type="component" value="Chromosome 5"/>
</dbReference>
<evidence type="ECO:0000256" key="6">
    <source>
        <dbReference type="ARBA" id="ARBA00023136"/>
    </source>
</evidence>
<evidence type="ECO:0000256" key="13">
    <source>
        <dbReference type="ARBA" id="ARBA00049221"/>
    </source>
</evidence>
<comment type="catalytic activity">
    <reaction evidence="10">
        <text>12-octadecanoyloxy-octadecanoate + H2O = 12-hydroxyoctadecanoate + octadecanoate + H(+)</text>
        <dbReference type="Rhea" id="RHEA:52080"/>
        <dbReference type="ChEBI" id="CHEBI:15377"/>
        <dbReference type="ChEBI" id="CHEBI:15378"/>
        <dbReference type="ChEBI" id="CHEBI:25629"/>
        <dbReference type="ChEBI" id="CHEBI:84201"/>
        <dbReference type="ChEBI" id="CHEBI:136330"/>
    </reaction>
    <physiologicalReaction direction="left-to-right" evidence="10">
        <dbReference type="Rhea" id="RHEA:52081"/>
    </physiologicalReaction>
</comment>
<evidence type="ECO:0000256" key="9">
    <source>
        <dbReference type="ARBA" id="ARBA00047863"/>
    </source>
</evidence>
<evidence type="ECO:0000256" key="16">
    <source>
        <dbReference type="ARBA" id="ARBA00049428"/>
    </source>
</evidence>
<feature type="transmembrane region" description="Helical" evidence="17">
    <location>
        <begin position="25"/>
        <end position="45"/>
    </location>
</feature>
<dbReference type="GO" id="GO:0016020">
    <property type="term" value="C:membrane"/>
    <property type="evidence" value="ECO:0007669"/>
    <property type="project" value="InterPro"/>
</dbReference>
<comment type="catalytic activity">
    <reaction evidence="7">
        <text>12-hexadecanoyloxy-octadecanoate + H2O = 12-hydroxyoctadecanoate + hexadecanoate + H(+)</text>
        <dbReference type="Rhea" id="RHEA:52056"/>
        <dbReference type="ChEBI" id="CHEBI:7896"/>
        <dbReference type="ChEBI" id="CHEBI:15377"/>
        <dbReference type="ChEBI" id="CHEBI:15378"/>
        <dbReference type="ChEBI" id="CHEBI:83677"/>
        <dbReference type="ChEBI" id="CHEBI:84201"/>
    </reaction>
    <physiologicalReaction direction="left-to-right" evidence="7">
        <dbReference type="Rhea" id="RHEA:52057"/>
    </physiologicalReaction>
</comment>
<evidence type="ECO:0000256" key="1">
    <source>
        <dbReference type="ARBA" id="ARBA00000923"/>
    </source>
</evidence>
<evidence type="ECO:0000256" key="5">
    <source>
        <dbReference type="ARBA" id="ARBA00022989"/>
    </source>
</evidence>
<keyword evidence="19" id="KW-1185">Reference proteome</keyword>
<dbReference type="Pfam" id="PF04750">
    <property type="entry name" value="Far-17a_AIG1"/>
    <property type="match status" value="1"/>
</dbReference>
<sequence length="54" mass="6349">VCWVNHVTGVWVYPLLDHISPGAKIIFFLFVTVIMNIYYIMGEVLNSYIWDTQK</sequence>
<proteinExistence type="inferred from homology"/>
<evidence type="ECO:0000256" key="11">
    <source>
        <dbReference type="ARBA" id="ARBA00048701"/>
    </source>
</evidence>
<accession>A0AAV7RSC8</accession>
<evidence type="ECO:0000313" key="18">
    <source>
        <dbReference type="EMBL" id="KAJ1154457.1"/>
    </source>
</evidence>
<comment type="catalytic activity">
    <reaction evidence="11">
        <text>12-(9Z-octadecenoyloxy)-octadecanoate + H2O = 12-hydroxyoctadecanoate + (9Z)-octadecenoate + H(+)</text>
        <dbReference type="Rhea" id="RHEA:52060"/>
        <dbReference type="ChEBI" id="CHEBI:15377"/>
        <dbReference type="ChEBI" id="CHEBI:15378"/>
        <dbReference type="ChEBI" id="CHEBI:30823"/>
        <dbReference type="ChEBI" id="CHEBI:84201"/>
        <dbReference type="ChEBI" id="CHEBI:136302"/>
    </reaction>
    <physiologicalReaction direction="left-to-right" evidence="11">
        <dbReference type="Rhea" id="RHEA:52061"/>
    </physiologicalReaction>
</comment>
<dbReference type="PANTHER" id="PTHR10989:SF11">
    <property type="entry name" value="ANDROGEN-INDUCED GENE 1 PROTEIN"/>
    <property type="match status" value="1"/>
</dbReference>
<reference evidence="18" key="1">
    <citation type="journal article" date="2022" name="bioRxiv">
        <title>Sequencing and chromosome-scale assembly of the giantPleurodeles waltlgenome.</title>
        <authorList>
            <person name="Brown T."/>
            <person name="Elewa A."/>
            <person name="Iarovenko S."/>
            <person name="Subramanian E."/>
            <person name="Araus A.J."/>
            <person name="Petzold A."/>
            <person name="Susuki M."/>
            <person name="Suzuki K.-i.T."/>
            <person name="Hayashi T."/>
            <person name="Toyoda A."/>
            <person name="Oliveira C."/>
            <person name="Osipova E."/>
            <person name="Leigh N.D."/>
            <person name="Simon A."/>
            <person name="Yun M.H."/>
        </authorList>
    </citation>
    <scope>NUCLEOTIDE SEQUENCE</scope>
    <source>
        <strain evidence="18">20211129_DDA</strain>
        <tissue evidence="18">Liver</tissue>
    </source>
</reference>
<comment type="catalytic activity">
    <reaction evidence="16">
        <text>12-(9Z-hexadecenoyloxy)-octadecanoate + H2O = 12-hydroxyoctadecanoate + (9Z)-hexadecenoate + H(+)</text>
        <dbReference type="Rhea" id="RHEA:52072"/>
        <dbReference type="ChEBI" id="CHEBI:15377"/>
        <dbReference type="ChEBI" id="CHEBI:15378"/>
        <dbReference type="ChEBI" id="CHEBI:32372"/>
        <dbReference type="ChEBI" id="CHEBI:84201"/>
        <dbReference type="ChEBI" id="CHEBI:136312"/>
    </reaction>
    <physiologicalReaction direction="left-to-right" evidence="16">
        <dbReference type="Rhea" id="RHEA:52073"/>
    </physiologicalReaction>
</comment>
<evidence type="ECO:0000313" key="19">
    <source>
        <dbReference type="Proteomes" id="UP001066276"/>
    </source>
</evidence>
<keyword evidence="5 17" id="KW-1133">Transmembrane helix</keyword>
<gene>
    <name evidence="18" type="ORF">NDU88_007209</name>
</gene>
<comment type="catalytic activity">
    <reaction evidence="1">
        <text>9-(9Z-hexadecenoyloxy)-octadecanoate + H2O = (9Z)-hexadecenoate + 9-hydroxy-octadecanoate + H(+)</text>
        <dbReference type="Rhea" id="RHEA:52068"/>
        <dbReference type="ChEBI" id="CHEBI:15377"/>
        <dbReference type="ChEBI" id="CHEBI:15378"/>
        <dbReference type="ChEBI" id="CHEBI:32372"/>
        <dbReference type="ChEBI" id="CHEBI:136286"/>
        <dbReference type="ChEBI" id="CHEBI:136309"/>
    </reaction>
    <physiologicalReaction direction="left-to-right" evidence="1">
        <dbReference type="Rhea" id="RHEA:52069"/>
    </physiologicalReaction>
</comment>
<dbReference type="InterPro" id="IPR006838">
    <property type="entry name" value="ADTRP_AIG1"/>
</dbReference>
<dbReference type="AlphaFoldDB" id="A0AAV7RSC8"/>
<comment type="caution">
    <text evidence="18">The sequence shown here is derived from an EMBL/GenBank/DDBJ whole genome shotgun (WGS) entry which is preliminary data.</text>
</comment>
<evidence type="ECO:0000256" key="12">
    <source>
        <dbReference type="ARBA" id="ARBA00048800"/>
    </source>
</evidence>
<evidence type="ECO:0000256" key="10">
    <source>
        <dbReference type="ARBA" id="ARBA00048680"/>
    </source>
</evidence>
<feature type="non-terminal residue" evidence="18">
    <location>
        <position position="1"/>
    </location>
</feature>
<dbReference type="EMBL" id="JANPWB010000009">
    <property type="protein sequence ID" value="KAJ1154457.1"/>
    <property type="molecule type" value="Genomic_DNA"/>
</dbReference>
<dbReference type="GO" id="GO:0012505">
    <property type="term" value="C:endomembrane system"/>
    <property type="evidence" value="ECO:0007669"/>
    <property type="project" value="UniProtKB-SubCell"/>
</dbReference>
<evidence type="ECO:0000256" key="4">
    <source>
        <dbReference type="ARBA" id="ARBA00022692"/>
    </source>
</evidence>
<comment type="catalytic activity">
    <reaction evidence="8">
        <text>13-octadecanoyloxy-octadecanoate + H2O = 13-hydroxy-octadecanoate + octadecanoate + H(+)</text>
        <dbReference type="Rhea" id="RHEA:52084"/>
        <dbReference type="ChEBI" id="CHEBI:15377"/>
        <dbReference type="ChEBI" id="CHEBI:15378"/>
        <dbReference type="ChEBI" id="CHEBI:25629"/>
        <dbReference type="ChEBI" id="CHEBI:136304"/>
        <dbReference type="ChEBI" id="CHEBI:136335"/>
    </reaction>
    <physiologicalReaction direction="left-to-right" evidence="8">
        <dbReference type="Rhea" id="RHEA:52085"/>
    </physiologicalReaction>
</comment>
<evidence type="ECO:0000256" key="15">
    <source>
        <dbReference type="ARBA" id="ARBA00049322"/>
    </source>
</evidence>
<comment type="similarity">
    <text evidence="3">Belongs to the AIG1 family.</text>
</comment>
<comment type="subcellular location">
    <subcellularLocation>
        <location evidence="2">Endomembrane system</location>
        <topology evidence="2">Multi-pass membrane protein</topology>
    </subcellularLocation>
</comment>
<comment type="catalytic activity">
    <reaction evidence="12">
        <text>9-(9Z-octadecenoyloxy)-octadecanoate + H2O = 9-hydroxy-octadecanoate + (9Z)-octadecenoate + H(+)</text>
        <dbReference type="Rhea" id="RHEA:52048"/>
        <dbReference type="ChEBI" id="CHEBI:15377"/>
        <dbReference type="ChEBI" id="CHEBI:15378"/>
        <dbReference type="ChEBI" id="CHEBI:30823"/>
        <dbReference type="ChEBI" id="CHEBI:136282"/>
        <dbReference type="ChEBI" id="CHEBI:136286"/>
    </reaction>
    <physiologicalReaction direction="left-to-right" evidence="12">
        <dbReference type="Rhea" id="RHEA:52049"/>
    </physiologicalReaction>
</comment>
<comment type="catalytic activity">
    <reaction evidence="9">
        <text>9-hexadecanoyloxy-octadecanoate + H2O = 9-hydroxy-octadecanoate + hexadecanoate + H(+)</text>
        <dbReference type="Rhea" id="RHEA:52052"/>
        <dbReference type="ChEBI" id="CHEBI:7896"/>
        <dbReference type="ChEBI" id="CHEBI:15377"/>
        <dbReference type="ChEBI" id="CHEBI:15378"/>
        <dbReference type="ChEBI" id="CHEBI:83670"/>
        <dbReference type="ChEBI" id="CHEBI:136286"/>
    </reaction>
    <physiologicalReaction direction="left-to-right" evidence="9">
        <dbReference type="Rhea" id="RHEA:52053"/>
    </physiologicalReaction>
</comment>
<feature type="non-terminal residue" evidence="18">
    <location>
        <position position="54"/>
    </location>
</feature>
<evidence type="ECO:0000256" key="7">
    <source>
        <dbReference type="ARBA" id="ARBA00047368"/>
    </source>
</evidence>
<keyword evidence="4 17" id="KW-0812">Transmembrane</keyword>
<protein>
    <submittedName>
        <fullName evidence="18">Uncharacterized protein</fullName>
    </submittedName>
</protein>
<evidence type="ECO:0000256" key="2">
    <source>
        <dbReference type="ARBA" id="ARBA00004127"/>
    </source>
</evidence>
<keyword evidence="6 17" id="KW-0472">Membrane</keyword>
<evidence type="ECO:0000256" key="3">
    <source>
        <dbReference type="ARBA" id="ARBA00009300"/>
    </source>
</evidence>
<comment type="catalytic activity">
    <reaction evidence="13">
        <text>9-octadecanoyloxy-octadecanoate + H2O = 9-hydroxy-octadecanoate + octadecanoate + H(+)</text>
        <dbReference type="Rhea" id="RHEA:52096"/>
        <dbReference type="ChEBI" id="CHEBI:15377"/>
        <dbReference type="ChEBI" id="CHEBI:15378"/>
        <dbReference type="ChEBI" id="CHEBI:25629"/>
        <dbReference type="ChEBI" id="CHEBI:136286"/>
        <dbReference type="ChEBI" id="CHEBI:136373"/>
    </reaction>
    <physiologicalReaction direction="left-to-right" evidence="13">
        <dbReference type="Rhea" id="RHEA:52097"/>
    </physiologicalReaction>
</comment>
<comment type="catalytic activity">
    <reaction evidence="14">
        <text>13-(9Z-octadecenoyloxy)-octadecanoate + H2O = 13-hydroxy-octadecanoate + (9Z)-octadecenoate + H(+)</text>
        <dbReference type="Rhea" id="RHEA:52064"/>
        <dbReference type="ChEBI" id="CHEBI:15377"/>
        <dbReference type="ChEBI" id="CHEBI:15378"/>
        <dbReference type="ChEBI" id="CHEBI:30823"/>
        <dbReference type="ChEBI" id="CHEBI:136303"/>
        <dbReference type="ChEBI" id="CHEBI:136304"/>
    </reaction>
    <physiologicalReaction direction="left-to-right" evidence="14">
        <dbReference type="Rhea" id="RHEA:52065"/>
    </physiologicalReaction>
</comment>
<evidence type="ECO:0000256" key="8">
    <source>
        <dbReference type="ARBA" id="ARBA00047427"/>
    </source>
</evidence>
<organism evidence="18 19">
    <name type="scientific">Pleurodeles waltl</name>
    <name type="common">Iberian ribbed newt</name>
    <dbReference type="NCBI Taxonomy" id="8319"/>
    <lineage>
        <taxon>Eukaryota</taxon>
        <taxon>Metazoa</taxon>
        <taxon>Chordata</taxon>
        <taxon>Craniata</taxon>
        <taxon>Vertebrata</taxon>
        <taxon>Euteleostomi</taxon>
        <taxon>Amphibia</taxon>
        <taxon>Batrachia</taxon>
        <taxon>Caudata</taxon>
        <taxon>Salamandroidea</taxon>
        <taxon>Salamandridae</taxon>
        <taxon>Pleurodelinae</taxon>
        <taxon>Pleurodeles</taxon>
    </lineage>
</organism>
<evidence type="ECO:0000256" key="17">
    <source>
        <dbReference type="SAM" id="Phobius"/>
    </source>
</evidence>
<name>A0AAV7RSC8_PLEWA</name>
<comment type="catalytic activity">
    <reaction evidence="15">
        <text>13-(9Z-hexadecenoyloxy)-octadecanoate + H2O = 13-hydroxy-octadecanoate + (9Z)-hexadecenoate + H(+)</text>
        <dbReference type="Rhea" id="RHEA:52076"/>
        <dbReference type="ChEBI" id="CHEBI:15377"/>
        <dbReference type="ChEBI" id="CHEBI:15378"/>
        <dbReference type="ChEBI" id="CHEBI:32372"/>
        <dbReference type="ChEBI" id="CHEBI:136304"/>
        <dbReference type="ChEBI" id="CHEBI:136315"/>
    </reaction>
    <physiologicalReaction direction="left-to-right" evidence="15">
        <dbReference type="Rhea" id="RHEA:52077"/>
    </physiologicalReaction>
</comment>
<dbReference type="PANTHER" id="PTHR10989">
    <property type="entry name" value="ANDROGEN-INDUCED PROTEIN 1-RELATED"/>
    <property type="match status" value="1"/>
</dbReference>